<dbReference type="OrthoDB" id="361362at2759"/>
<dbReference type="FunCoup" id="A0A7M7LQ79">
    <property type="interactions" value="540"/>
</dbReference>
<reference evidence="6" key="1">
    <citation type="submission" date="2021-01" db="UniProtKB">
        <authorList>
            <consortium name="EnsemblMetazoa"/>
        </authorList>
    </citation>
    <scope>IDENTIFICATION</scope>
</reference>
<protein>
    <recommendedName>
        <fullName evidence="5">Pre-rRNA-processing protein Ipi1 N-terminal domain-containing protein</fullName>
    </recommendedName>
</protein>
<evidence type="ECO:0000313" key="7">
    <source>
        <dbReference type="Proteomes" id="UP000002358"/>
    </source>
</evidence>
<dbReference type="SUPFAM" id="SSF48371">
    <property type="entry name" value="ARM repeat"/>
    <property type="match status" value="1"/>
</dbReference>
<comment type="similarity">
    <text evidence="2">Belongs to the IPI1/TEX10 family.</text>
</comment>
<comment type="subcellular location">
    <subcellularLocation>
        <location evidence="1">Nucleus</location>
    </subcellularLocation>
</comment>
<evidence type="ECO:0000259" key="5">
    <source>
        <dbReference type="Pfam" id="PF12333"/>
    </source>
</evidence>
<dbReference type="PANTHER" id="PTHR16056:SF2">
    <property type="entry name" value="TESTIS-EXPRESSED PROTEIN 10"/>
    <property type="match status" value="1"/>
</dbReference>
<dbReference type="Pfam" id="PF12333">
    <property type="entry name" value="Ipi1_N"/>
    <property type="match status" value="1"/>
</dbReference>
<dbReference type="InterPro" id="IPR011989">
    <property type="entry name" value="ARM-like"/>
</dbReference>
<keyword evidence="7" id="KW-1185">Reference proteome</keyword>
<dbReference type="KEGG" id="nvi:100121728"/>
<dbReference type="EnsemblMetazoa" id="XM_008203534">
    <property type="protein sequence ID" value="XP_008201756"/>
    <property type="gene ID" value="LOC100121728"/>
</dbReference>
<organism evidence="6 7">
    <name type="scientific">Nasonia vitripennis</name>
    <name type="common">Parasitic wasp</name>
    <dbReference type="NCBI Taxonomy" id="7425"/>
    <lineage>
        <taxon>Eukaryota</taxon>
        <taxon>Metazoa</taxon>
        <taxon>Ecdysozoa</taxon>
        <taxon>Arthropoda</taxon>
        <taxon>Hexapoda</taxon>
        <taxon>Insecta</taxon>
        <taxon>Pterygota</taxon>
        <taxon>Neoptera</taxon>
        <taxon>Endopterygota</taxon>
        <taxon>Hymenoptera</taxon>
        <taxon>Apocrita</taxon>
        <taxon>Proctotrupomorpha</taxon>
        <taxon>Chalcidoidea</taxon>
        <taxon>Pteromalidae</taxon>
        <taxon>Pteromalinae</taxon>
        <taxon>Nasonia</taxon>
    </lineage>
</organism>
<dbReference type="EnsemblMetazoa" id="XM_008203531">
    <property type="protein sequence ID" value="XP_008201753"/>
    <property type="gene ID" value="LOC100121728"/>
</dbReference>
<dbReference type="EnsemblMetazoa" id="XM_008203533">
    <property type="protein sequence ID" value="XP_008201755"/>
    <property type="gene ID" value="LOC100121728"/>
</dbReference>
<feature type="region of interest" description="Disordered" evidence="4">
    <location>
        <begin position="1"/>
        <end position="28"/>
    </location>
</feature>
<evidence type="ECO:0000256" key="3">
    <source>
        <dbReference type="ARBA" id="ARBA00023242"/>
    </source>
</evidence>
<proteinExistence type="inferred from homology"/>
<dbReference type="Proteomes" id="UP000002358">
    <property type="component" value="Chromosome 5"/>
</dbReference>
<dbReference type="InterPro" id="IPR024679">
    <property type="entry name" value="Ipi1_N"/>
</dbReference>
<evidence type="ECO:0000313" key="6">
    <source>
        <dbReference type="EnsemblMetazoa" id="XP_008201753"/>
    </source>
</evidence>
<dbReference type="Gene3D" id="1.25.10.10">
    <property type="entry name" value="Leucine-rich Repeat Variant"/>
    <property type="match status" value="1"/>
</dbReference>
<dbReference type="OMA" id="WLEVRPQ"/>
<dbReference type="InterPro" id="IPR016024">
    <property type="entry name" value="ARM-type_fold"/>
</dbReference>
<evidence type="ECO:0000256" key="2">
    <source>
        <dbReference type="ARBA" id="ARBA00006427"/>
    </source>
</evidence>
<dbReference type="InParanoid" id="A0A7M7LQ79"/>
<dbReference type="AlphaFoldDB" id="A0A7M7LQ79"/>
<evidence type="ECO:0000256" key="4">
    <source>
        <dbReference type="SAM" id="MobiDB-lite"/>
    </source>
</evidence>
<dbReference type="PANTHER" id="PTHR16056">
    <property type="entry name" value="REGULATOR OF MICROTUBULE DYNAMICS PROTEIN"/>
    <property type="match status" value="1"/>
</dbReference>
<sequence>MGKNHRHQKQLKSEKAKVKLKTKGTKQPLPKGLNITDASFKVKKIVIREQLKQQDATQILSRRKLNVKDLLTRLQHYNSTVRQDAIRELKDILSQHAADVLNVQLNELLKGIAGLVLDKEKAIRREALKALNLVLSPVSKDQLLPFCNILISYLTCAMTHIDHNIMEDSLLFLDILIQHCNSFLADNSQKILLYFLDMISKLRSQAQPGRQLTTNLNSKSTSMKWRIKVLNSLQQFLLAIVQNKKNAKANTTVFSSKVYQVQDKNGYYPIYSPISLQACPINVTTTHSYSKINKSLDLEALQNYIDLLMPLMFDSWIEVSPKSQNSSYVQLPISEEAGCLLRCITSIIQSIIEYLELLEKDNGTLNSSTWFKSKYQNVFIKNLLQDFPYVQQKSGSRAKKSQVEITISSSGDCLEQNLTLSYIYIWFTTISSNIKTDKLDQELSLRVLQFITDKLEKWNNNQTFAVPYLIKALRVLFLKANKIWYKNKVPLGDILKSVINGYLHKNRRDLEVQLFAILREIVMDHNLGLLHSEDAFKDFVKSLPALLLEKQIYDSTIQMLNRVVLQYRQWIQKELEKNHDAIIENARSIQIVGSDDEQNSRLMICNLFYFMDEQVYY</sequence>
<evidence type="ECO:0000256" key="1">
    <source>
        <dbReference type="ARBA" id="ARBA00004123"/>
    </source>
</evidence>
<dbReference type="GO" id="GO:0071339">
    <property type="term" value="C:MLL1 complex"/>
    <property type="evidence" value="ECO:0007669"/>
    <property type="project" value="TreeGrafter"/>
</dbReference>
<accession>A0A7M7LQ79</accession>
<gene>
    <name evidence="6" type="primary">100121728</name>
</gene>
<feature type="domain" description="Pre-rRNA-processing protein Ipi1 N-terminal" evidence="5">
    <location>
        <begin position="142"/>
        <end position="237"/>
    </location>
</feature>
<feature type="compositionally biased region" description="Basic residues" evidence="4">
    <location>
        <begin position="1"/>
        <end position="10"/>
    </location>
</feature>
<keyword evidence="3" id="KW-0539">Nucleus</keyword>
<dbReference type="SMR" id="A0A7M7LQ79"/>
<name>A0A7M7LQ79_NASVI</name>